<evidence type="ECO:0000313" key="2">
    <source>
        <dbReference type="EMBL" id="MCK6255781.1"/>
    </source>
</evidence>
<dbReference type="Proteomes" id="UP001139011">
    <property type="component" value="Unassembled WGS sequence"/>
</dbReference>
<evidence type="ECO:0000313" key="3">
    <source>
        <dbReference type="Proteomes" id="UP001139011"/>
    </source>
</evidence>
<sequence>MSREQDYTEKPKNSSMTPNFKEMKEHGKVMEKMSTNEDVEKRGKTPDPAQYEHNNKKKNNQ</sequence>
<dbReference type="AlphaFoldDB" id="A0A9X1X912"/>
<protein>
    <submittedName>
        <fullName evidence="2">Uncharacterized protein</fullName>
    </submittedName>
</protein>
<reference evidence="2" key="1">
    <citation type="submission" date="2021-09" db="EMBL/GenBank/DDBJ databases">
        <title>Genome analysis of Fictibacillus sp. KIGAM418 isolated from marine sediment.</title>
        <authorList>
            <person name="Seo M.-J."/>
            <person name="Cho E.-S."/>
            <person name="Hwang C.Y."/>
        </authorList>
    </citation>
    <scope>NUCLEOTIDE SEQUENCE</scope>
    <source>
        <strain evidence="2">KIGAM418</strain>
    </source>
</reference>
<gene>
    <name evidence="2" type="ORF">LCY76_04085</name>
</gene>
<evidence type="ECO:0000256" key="1">
    <source>
        <dbReference type="SAM" id="MobiDB-lite"/>
    </source>
</evidence>
<proteinExistence type="predicted"/>
<keyword evidence="3" id="KW-1185">Reference proteome</keyword>
<feature type="compositionally biased region" description="Basic and acidic residues" evidence="1">
    <location>
        <begin position="21"/>
        <end position="45"/>
    </location>
</feature>
<accession>A0A9X1X912</accession>
<feature type="region of interest" description="Disordered" evidence="1">
    <location>
        <begin position="1"/>
        <end position="61"/>
    </location>
</feature>
<name>A0A9X1X912_9BACL</name>
<organism evidence="2 3">
    <name type="scientific">Fictibacillus marinisediminis</name>
    <dbReference type="NCBI Taxonomy" id="2878389"/>
    <lineage>
        <taxon>Bacteria</taxon>
        <taxon>Bacillati</taxon>
        <taxon>Bacillota</taxon>
        <taxon>Bacilli</taxon>
        <taxon>Bacillales</taxon>
        <taxon>Fictibacillaceae</taxon>
        <taxon>Fictibacillus</taxon>
    </lineage>
</organism>
<comment type="caution">
    <text evidence="2">The sequence shown here is derived from an EMBL/GenBank/DDBJ whole genome shotgun (WGS) entry which is preliminary data.</text>
</comment>
<dbReference type="RefSeq" id="WP_053355631.1">
    <property type="nucleotide sequence ID" value="NZ_JAIWJX010000002.1"/>
</dbReference>
<feature type="compositionally biased region" description="Basic and acidic residues" evidence="1">
    <location>
        <begin position="1"/>
        <end position="12"/>
    </location>
</feature>
<dbReference type="EMBL" id="JAIWJX010000002">
    <property type="protein sequence ID" value="MCK6255781.1"/>
    <property type="molecule type" value="Genomic_DNA"/>
</dbReference>